<dbReference type="RefSeq" id="XP_032832667.1">
    <property type="nucleotide sequence ID" value="XM_032976776.1"/>
</dbReference>
<evidence type="ECO:0000256" key="16">
    <source>
        <dbReference type="SAM" id="MobiDB-lite"/>
    </source>
</evidence>
<keyword evidence="4" id="KW-0813">Transport</keyword>
<feature type="repeat" description="WD" evidence="14">
    <location>
        <begin position="227"/>
        <end position="262"/>
    </location>
</feature>
<evidence type="ECO:0000256" key="5">
    <source>
        <dbReference type="ARBA" id="ARBA00022475"/>
    </source>
</evidence>
<evidence type="ECO:0000313" key="18">
    <source>
        <dbReference type="Proteomes" id="UP001318040"/>
    </source>
</evidence>
<evidence type="ECO:0000256" key="15">
    <source>
        <dbReference type="PROSITE-ProRule" id="PRU00290"/>
    </source>
</evidence>
<evidence type="ECO:0000256" key="8">
    <source>
        <dbReference type="ARBA" id="ARBA00022574"/>
    </source>
</evidence>
<evidence type="ECO:0000256" key="13">
    <source>
        <dbReference type="ARBA" id="ARBA00067543"/>
    </source>
</evidence>
<dbReference type="GO" id="GO:0019905">
    <property type="term" value="F:syntaxin binding"/>
    <property type="evidence" value="ECO:0007669"/>
    <property type="project" value="TreeGrafter"/>
</dbReference>
<keyword evidence="12" id="KW-0472">Membrane</keyword>
<evidence type="ECO:0000256" key="9">
    <source>
        <dbReference type="ARBA" id="ARBA00022737"/>
    </source>
</evidence>
<dbReference type="GO" id="GO:0015031">
    <property type="term" value="P:protein transport"/>
    <property type="evidence" value="ECO:0007669"/>
    <property type="project" value="UniProtKB-KW"/>
</dbReference>
<reference evidence="19" key="1">
    <citation type="submission" date="2025-08" db="UniProtKB">
        <authorList>
            <consortium name="RefSeq"/>
        </authorList>
    </citation>
    <scope>IDENTIFICATION</scope>
    <source>
        <tissue evidence="19">Sperm</tissue>
    </source>
</reference>
<dbReference type="Gene3D" id="1.20.5.110">
    <property type="match status" value="1"/>
</dbReference>
<dbReference type="GO" id="GO:0005886">
    <property type="term" value="C:plasma membrane"/>
    <property type="evidence" value="ECO:0007669"/>
    <property type="project" value="UniProtKB-SubCell"/>
</dbReference>
<evidence type="ECO:0000256" key="12">
    <source>
        <dbReference type="ARBA" id="ARBA00023136"/>
    </source>
</evidence>
<feature type="domain" description="V-SNARE coiled-coil homology" evidence="17">
    <location>
        <begin position="1253"/>
        <end position="1313"/>
    </location>
</feature>
<evidence type="ECO:0000256" key="2">
    <source>
        <dbReference type="ARBA" id="ARBA00004496"/>
    </source>
</evidence>
<dbReference type="GO" id="GO:0006887">
    <property type="term" value="P:exocytosis"/>
    <property type="evidence" value="ECO:0007669"/>
    <property type="project" value="UniProtKB-KW"/>
</dbReference>
<dbReference type="InterPro" id="IPR015943">
    <property type="entry name" value="WD40/YVTN_repeat-like_dom_sf"/>
</dbReference>
<evidence type="ECO:0000256" key="1">
    <source>
        <dbReference type="ARBA" id="ARBA00004202"/>
    </source>
</evidence>
<dbReference type="InterPro" id="IPR042855">
    <property type="entry name" value="V_SNARE_CC"/>
</dbReference>
<dbReference type="Pfam" id="PF08366">
    <property type="entry name" value="LLGL"/>
    <property type="match status" value="1"/>
</dbReference>
<dbReference type="SUPFAM" id="SSF50978">
    <property type="entry name" value="WD40 repeat-like"/>
    <property type="match status" value="3"/>
</dbReference>
<dbReference type="InterPro" id="IPR013577">
    <property type="entry name" value="LLGL2"/>
</dbReference>
<keyword evidence="10" id="KW-0653">Protein transport</keyword>
<keyword evidence="9" id="KW-0677">Repeat</keyword>
<dbReference type="FunFam" id="1.20.5.110:FF:000001">
    <property type="entry name" value="syntaxin-binding protein 5 isoform X1"/>
    <property type="match status" value="1"/>
</dbReference>
<organism evidence="18 19">
    <name type="scientific">Petromyzon marinus</name>
    <name type="common">Sea lamprey</name>
    <dbReference type="NCBI Taxonomy" id="7757"/>
    <lineage>
        <taxon>Eukaryota</taxon>
        <taxon>Metazoa</taxon>
        <taxon>Chordata</taxon>
        <taxon>Craniata</taxon>
        <taxon>Vertebrata</taxon>
        <taxon>Cyclostomata</taxon>
        <taxon>Hyperoartia</taxon>
        <taxon>Petromyzontiformes</taxon>
        <taxon>Petromyzontidae</taxon>
        <taxon>Petromyzon</taxon>
    </lineage>
</organism>
<keyword evidence="11 15" id="KW-0175">Coiled coil</keyword>
<feature type="compositionally biased region" description="Polar residues" evidence="16">
    <location>
        <begin position="823"/>
        <end position="832"/>
    </location>
</feature>
<keyword evidence="5" id="KW-1003">Cell membrane</keyword>
<keyword evidence="6" id="KW-0268">Exocytosis</keyword>
<dbReference type="InterPro" id="IPR000664">
    <property type="entry name" value="Lethal2_giant"/>
</dbReference>
<dbReference type="SMART" id="SM00320">
    <property type="entry name" value="WD40"/>
    <property type="match status" value="7"/>
</dbReference>
<keyword evidence="8 14" id="KW-0853">WD repeat</keyword>
<keyword evidence="18" id="KW-1185">Reference proteome</keyword>
<evidence type="ECO:0000256" key="4">
    <source>
        <dbReference type="ARBA" id="ARBA00022448"/>
    </source>
</evidence>
<dbReference type="GeneID" id="116955617"/>
<evidence type="ECO:0000256" key="11">
    <source>
        <dbReference type="ARBA" id="ARBA00023054"/>
    </source>
</evidence>
<evidence type="ECO:0000259" key="17">
    <source>
        <dbReference type="PROSITE" id="PS50892"/>
    </source>
</evidence>
<dbReference type="PANTHER" id="PTHR10241">
    <property type="entry name" value="LETHAL 2 GIANT LARVAE PROTEIN"/>
    <property type="match status" value="1"/>
</dbReference>
<sequence length="1318" mass="142180">MKRFTDNFRKVLDGLTTPGAPQSPSKPESEIAESLASEHFQVSKTVRHGFPHQPTALAFDPVQKILAVGTHGGALRVFGRPGVDCFCQHENGVEVTQLMFMVNEGALISRCSDDSLHLWNLRQKQPAVLHSLKFHKESIGCAHLPFQSKWLYIGTKKGNIHVVNVECFQLSGYVIMWNRAIELSTKAHPGSIVHISDNPVDEGKLLIGYERGTVVLWDLKSKKADFRYYYEEEIHSVSWHHEGKQFVCSHSDGSLTTWNVRSPARPTGLVVPHKKPFKEGRKVDVCGPILKVEHKTCRTAEPFTIFSGGLVEGKAKRSSLSVMHGRNITVLEMDSNIVDFLTLCETPYPSDFQDPYAVVVLLEKDMVVVDLTQSGYPIFENPYAMDIHDSPVTFCEYFADCSVEIIPALYSVGARQKKQGFSKQEWPISGGSWDIGNQSYPEVIITGHADGSLKFWDASAITLQLLYKLRTAKIFERPVAAGVAVRDVGKGGGIVPSPAPAAVTVDEPEDPFAVQLLAWCPESRMLCVAGASSHVVFYRFSRQEAVGEIAVLEVRMQPEPEGAETPDPDAVIATVSSSLSSSSTTSAAAAASGAATSSSSSSTFPSSSLPPPPAPSGPGPGLPASSSQLPYPRGHPSSASTGSGDGAVPSLRVKSEAVRQSPGYQAELVVQLVWADGETSQLPTSLEVSSAYGLVALGTCSGLVVVDVLQRSILLSLSCLDLYGSSDPYQRQPKSPRKSKQLAAGLADITEGIGAPDTERSRSPSSVVRSRRWSFVYLTVKRHRKLSLPSDLKTSIVVLQKSYQNSKRDDVIDTDQLNGVCTSPTAVQQSRSPAKRLAPSEAPKAKSRGPVRPPFRKAMSAACMEVSAPAAPANGEGASKSFHIGVGASTPAATTATTHGGRRAMLQQLHSFSIFSHDDHQASGYAWNGRETRDNSLGQSRSSSVCSIDKESRESVTALRFSESFARKGDGSTCPCLWVGTSLGTVLSVGLSLPPSSEQRLSQPVIISPSGTVTLLKGPVLRVDFLDCGGALARRPHEAWRDTNSHSDERDERGERARRRRPQSVTPSASAQELGAATQYVVACSEKQAKVVALPAQSCVYKHNITETSFVLRADAVAIGASACLASFCANGHIIIFSLPSLRPLLDVNFLPLADLRAARTFCFSNGGQALYLCSPTEIQRITYSQEMCESLQDMLGELFIPVQTPEAPNKGFFKGFFGGNSPSLDREELFGETGSGRASRSLAQHIPGHGSGSEGVKAAAGGVAAEMSRARLALDERGQRLGDLEDRTAAMLSGAENFSKHAHEMMLKTKDKKWYQL</sequence>
<dbReference type="PROSITE" id="PS50082">
    <property type="entry name" value="WD_REPEATS_2"/>
    <property type="match status" value="1"/>
</dbReference>
<feature type="region of interest" description="Disordered" evidence="16">
    <location>
        <begin position="823"/>
        <end position="854"/>
    </location>
</feature>
<dbReference type="KEGG" id="pmrn:116955617"/>
<dbReference type="GO" id="GO:0045159">
    <property type="term" value="F:myosin II binding"/>
    <property type="evidence" value="ECO:0007669"/>
    <property type="project" value="TreeGrafter"/>
</dbReference>
<dbReference type="GO" id="GO:0006893">
    <property type="term" value="P:Golgi to plasma membrane transport"/>
    <property type="evidence" value="ECO:0007669"/>
    <property type="project" value="TreeGrafter"/>
</dbReference>
<dbReference type="PANTHER" id="PTHR10241:SF19">
    <property type="entry name" value="SYNTAXIN-BINDING PROTEIN 5-LIKE"/>
    <property type="match status" value="1"/>
</dbReference>
<dbReference type="PROSITE" id="PS50892">
    <property type="entry name" value="V_SNARE"/>
    <property type="match status" value="1"/>
</dbReference>
<feature type="region of interest" description="Disordered" evidence="16">
    <location>
        <begin position="595"/>
        <end position="649"/>
    </location>
</feature>
<dbReference type="Proteomes" id="UP001318040">
    <property type="component" value="Chromosome 60"/>
</dbReference>
<feature type="compositionally biased region" description="Basic and acidic residues" evidence="16">
    <location>
        <begin position="1038"/>
        <end position="1055"/>
    </location>
</feature>
<evidence type="ECO:0000256" key="7">
    <source>
        <dbReference type="ARBA" id="ARBA00022490"/>
    </source>
</evidence>
<dbReference type="SUPFAM" id="SSF58038">
    <property type="entry name" value="SNARE fusion complex"/>
    <property type="match status" value="1"/>
</dbReference>
<evidence type="ECO:0000256" key="14">
    <source>
        <dbReference type="PROSITE-ProRule" id="PRU00221"/>
    </source>
</evidence>
<feature type="compositionally biased region" description="Pro residues" evidence="16">
    <location>
        <begin position="608"/>
        <end position="621"/>
    </location>
</feature>
<dbReference type="InterPro" id="IPR001680">
    <property type="entry name" value="WD40_rpt"/>
</dbReference>
<evidence type="ECO:0000256" key="10">
    <source>
        <dbReference type="ARBA" id="ARBA00022927"/>
    </source>
</evidence>
<dbReference type="GO" id="GO:0031201">
    <property type="term" value="C:SNARE complex"/>
    <property type="evidence" value="ECO:0007669"/>
    <property type="project" value="TreeGrafter"/>
</dbReference>
<proteinExistence type="inferred from homology"/>
<dbReference type="Gene3D" id="2.130.10.10">
    <property type="entry name" value="YVTN repeat-like/Quinoprotein amine dehydrogenase"/>
    <property type="match status" value="2"/>
</dbReference>
<feature type="region of interest" description="Disordered" evidence="16">
    <location>
        <begin position="1038"/>
        <end position="1071"/>
    </location>
</feature>
<protein>
    <recommendedName>
        <fullName evidence="13">Syntaxin-binding protein 5-like</fullName>
    </recommendedName>
</protein>
<evidence type="ECO:0000313" key="19">
    <source>
        <dbReference type="RefSeq" id="XP_032832667.1"/>
    </source>
</evidence>
<dbReference type="GO" id="GO:0005096">
    <property type="term" value="F:GTPase activator activity"/>
    <property type="evidence" value="ECO:0007669"/>
    <property type="project" value="TreeGrafter"/>
</dbReference>
<dbReference type="InterPro" id="IPR036322">
    <property type="entry name" value="WD40_repeat_dom_sf"/>
</dbReference>
<gene>
    <name evidence="19" type="primary">LOC116955617</name>
</gene>
<dbReference type="FunFam" id="2.130.10.10:FF:000521">
    <property type="entry name" value="syntaxin-binding protein 5-like isoform X1"/>
    <property type="match status" value="1"/>
</dbReference>
<feature type="compositionally biased region" description="Low complexity" evidence="16">
    <location>
        <begin position="595"/>
        <end position="607"/>
    </location>
</feature>
<name>A0AAJ7UD87_PETMA</name>
<comment type="subcellular location">
    <subcellularLocation>
        <location evidence="1">Cell membrane</location>
        <topology evidence="1">Peripheral membrane protein</topology>
    </subcellularLocation>
    <subcellularLocation>
        <location evidence="2">Cytoplasm</location>
    </subcellularLocation>
</comment>
<evidence type="ECO:0000256" key="6">
    <source>
        <dbReference type="ARBA" id="ARBA00022483"/>
    </source>
</evidence>
<evidence type="ECO:0000256" key="3">
    <source>
        <dbReference type="ARBA" id="ARBA00008070"/>
    </source>
</evidence>
<keyword evidence="7" id="KW-0963">Cytoplasm</keyword>
<dbReference type="PRINTS" id="PR00962">
    <property type="entry name" value="LETHAL2GIANT"/>
</dbReference>
<accession>A0AAJ7UD87</accession>
<comment type="similarity">
    <text evidence="3">Belongs to the WD repeat L(2)GL family.</text>
</comment>